<proteinExistence type="inferred from homology"/>
<evidence type="ECO:0000313" key="9">
    <source>
        <dbReference type="Proteomes" id="UP001314903"/>
    </source>
</evidence>
<dbReference type="NCBIfam" id="TIGR00067">
    <property type="entry name" value="glut_race"/>
    <property type="match status" value="1"/>
</dbReference>
<evidence type="ECO:0000256" key="4">
    <source>
        <dbReference type="ARBA" id="ARBA00022984"/>
    </source>
</evidence>
<dbReference type="EC" id="5.1.1.3" evidence="2 7"/>
<reference evidence="8 9" key="1">
    <citation type="submission" date="2021-03" db="EMBL/GenBank/DDBJ databases">
        <title>Genomic Encyclopedia of Type Strains, Phase IV (KMG-IV): sequencing the most valuable type-strain genomes for metagenomic binning, comparative biology and taxonomic classification.</title>
        <authorList>
            <person name="Goeker M."/>
        </authorList>
    </citation>
    <scope>NUCLEOTIDE SEQUENCE [LARGE SCALE GENOMIC DNA]</scope>
    <source>
        <strain evidence="8 9">DSM 27512</strain>
    </source>
</reference>
<evidence type="ECO:0000256" key="6">
    <source>
        <dbReference type="ARBA" id="ARBA00023316"/>
    </source>
</evidence>
<keyword evidence="6 7" id="KW-0961">Cell wall biogenesis/degradation</keyword>
<comment type="pathway">
    <text evidence="7">Cell wall biogenesis; peptidoglycan biosynthesis.</text>
</comment>
<feature type="binding site" evidence="7">
    <location>
        <begin position="13"/>
        <end position="14"/>
    </location>
    <ligand>
        <name>substrate</name>
    </ligand>
</feature>
<evidence type="ECO:0000256" key="3">
    <source>
        <dbReference type="ARBA" id="ARBA00022960"/>
    </source>
</evidence>
<name>A0ABS4KG83_9FIRM</name>
<dbReference type="GO" id="GO:0008881">
    <property type="term" value="F:glutamate racemase activity"/>
    <property type="evidence" value="ECO:0007669"/>
    <property type="project" value="UniProtKB-EC"/>
</dbReference>
<dbReference type="PROSITE" id="PS00924">
    <property type="entry name" value="ASP_GLU_RACEMASE_2"/>
    <property type="match status" value="1"/>
</dbReference>
<evidence type="ECO:0000256" key="5">
    <source>
        <dbReference type="ARBA" id="ARBA00023235"/>
    </source>
</evidence>
<feature type="active site" description="Proton donor/acceptor" evidence="7">
    <location>
        <position position="187"/>
    </location>
</feature>
<gene>
    <name evidence="7" type="primary">murI</name>
    <name evidence="8" type="ORF">J2Z35_000060</name>
</gene>
<evidence type="ECO:0000256" key="1">
    <source>
        <dbReference type="ARBA" id="ARBA00001602"/>
    </source>
</evidence>
<dbReference type="SUPFAM" id="SSF53681">
    <property type="entry name" value="Aspartate/glutamate racemase"/>
    <property type="match status" value="2"/>
</dbReference>
<feature type="binding site" evidence="7">
    <location>
        <begin position="188"/>
        <end position="189"/>
    </location>
    <ligand>
        <name>substrate</name>
    </ligand>
</feature>
<dbReference type="RefSeq" id="WP_209658166.1">
    <property type="nucleotide sequence ID" value="NZ_JAGGLI010000001.1"/>
</dbReference>
<comment type="caution">
    <text evidence="8">The sequence shown here is derived from an EMBL/GenBank/DDBJ whole genome shotgun (WGS) entry which is preliminary data.</text>
</comment>
<dbReference type="InterPro" id="IPR033134">
    <property type="entry name" value="Asp/Glu_racemase_AS_2"/>
</dbReference>
<feature type="active site" description="Proton donor/acceptor" evidence="7">
    <location>
        <position position="76"/>
    </location>
</feature>
<dbReference type="PANTHER" id="PTHR21198">
    <property type="entry name" value="GLUTAMATE RACEMASE"/>
    <property type="match status" value="1"/>
</dbReference>
<evidence type="ECO:0000256" key="7">
    <source>
        <dbReference type="HAMAP-Rule" id="MF_00258"/>
    </source>
</evidence>
<dbReference type="InterPro" id="IPR018187">
    <property type="entry name" value="Asp/Glu_racemase_AS_1"/>
</dbReference>
<dbReference type="PROSITE" id="PS00923">
    <property type="entry name" value="ASP_GLU_RACEMASE_1"/>
    <property type="match status" value="1"/>
</dbReference>
<evidence type="ECO:0000256" key="2">
    <source>
        <dbReference type="ARBA" id="ARBA00013090"/>
    </source>
</evidence>
<dbReference type="InterPro" id="IPR004391">
    <property type="entry name" value="Glu_race"/>
</dbReference>
<evidence type="ECO:0000313" key="8">
    <source>
        <dbReference type="EMBL" id="MBP2026271.1"/>
    </source>
</evidence>
<feature type="binding site" evidence="7">
    <location>
        <begin position="45"/>
        <end position="46"/>
    </location>
    <ligand>
        <name>substrate</name>
    </ligand>
</feature>
<feature type="binding site" evidence="7">
    <location>
        <begin position="77"/>
        <end position="78"/>
    </location>
    <ligand>
        <name>substrate</name>
    </ligand>
</feature>
<dbReference type="EMBL" id="JAGGLI010000001">
    <property type="protein sequence ID" value="MBP2026271.1"/>
    <property type="molecule type" value="Genomic_DNA"/>
</dbReference>
<dbReference type="Pfam" id="PF01177">
    <property type="entry name" value="Asp_Glu_race"/>
    <property type="match status" value="1"/>
</dbReference>
<keyword evidence="9" id="KW-1185">Reference proteome</keyword>
<comment type="catalytic activity">
    <reaction evidence="1 7">
        <text>L-glutamate = D-glutamate</text>
        <dbReference type="Rhea" id="RHEA:12813"/>
        <dbReference type="ChEBI" id="CHEBI:29985"/>
        <dbReference type="ChEBI" id="CHEBI:29986"/>
        <dbReference type="EC" id="5.1.1.3"/>
    </reaction>
</comment>
<dbReference type="PANTHER" id="PTHR21198:SF2">
    <property type="entry name" value="GLUTAMATE RACEMASE"/>
    <property type="match status" value="1"/>
</dbReference>
<protein>
    <recommendedName>
        <fullName evidence="2 7">Glutamate racemase</fullName>
        <ecNumber evidence="2 7">5.1.1.3</ecNumber>
    </recommendedName>
</protein>
<dbReference type="HAMAP" id="MF_00258">
    <property type="entry name" value="Glu_racemase"/>
    <property type="match status" value="1"/>
</dbReference>
<accession>A0ABS4KG83</accession>
<keyword evidence="3 7" id="KW-0133">Cell shape</keyword>
<comment type="similarity">
    <text evidence="7">Belongs to the aspartate/glutamate racemases family.</text>
</comment>
<dbReference type="InterPro" id="IPR015942">
    <property type="entry name" value="Asp/Glu/hydantoin_racemase"/>
</dbReference>
<sequence length="271" mass="30379">MQKNPNNPIGVFDSGVGGLTVLKEIIKELPDENIIYFGDTARVPYGPRSSDTVVKYTFQSINFLLEKGIKAIVIACNTASARSLEKARERYNVPILGVIEPGARTAVGTTKNSKIGVIGTEGTIGSKAYDNFMLKSNSELEIFSKSCPLFVPIVEEGWSDTDIAYLTAQKYLLELRKTGIDTLVMGCTHYPLLNNTIQKVMGDEVTLVNPARETAKDLRELLEKEEMLNVSENSPYFRYYVSDQPSKFIKIGEQFLNRKIEKIEMIEIQKY</sequence>
<dbReference type="Gene3D" id="3.40.50.1860">
    <property type="match status" value="2"/>
</dbReference>
<comment type="function">
    <text evidence="7">Provides the (R)-glutamate required for cell wall biosynthesis.</text>
</comment>
<dbReference type="Proteomes" id="UP001314903">
    <property type="component" value="Unassembled WGS sequence"/>
</dbReference>
<dbReference type="InterPro" id="IPR001920">
    <property type="entry name" value="Asp/Glu_race"/>
</dbReference>
<organism evidence="8 9">
    <name type="scientific">Acetoanaerobium pronyense</name>
    <dbReference type="NCBI Taxonomy" id="1482736"/>
    <lineage>
        <taxon>Bacteria</taxon>
        <taxon>Bacillati</taxon>
        <taxon>Bacillota</taxon>
        <taxon>Clostridia</taxon>
        <taxon>Peptostreptococcales</taxon>
        <taxon>Filifactoraceae</taxon>
        <taxon>Acetoanaerobium</taxon>
    </lineage>
</organism>
<keyword evidence="5 7" id="KW-0413">Isomerase</keyword>
<keyword evidence="4 7" id="KW-0573">Peptidoglycan synthesis</keyword>